<evidence type="ECO:0000313" key="2">
    <source>
        <dbReference type="Proteomes" id="UP000377798"/>
    </source>
</evidence>
<dbReference type="Proteomes" id="UP000377798">
    <property type="component" value="Unassembled WGS sequence"/>
</dbReference>
<protein>
    <submittedName>
        <fullName evidence="1">Uncharacterized protein</fullName>
    </submittedName>
</protein>
<sequence>MEKGIEYKYVEDLEAYLKTLTGNRKKVLEKAYKEALEEGRIKEGEKVQAVLAWLPEFLAPSGSEKHFTFTLKDVLVDKKEFKDYLDNGHGETYTNHAVFGDKGKVYFASTNVTIKKDKSGKVDKFLRIYDKDGKPVNEGNAKEWFEGNAELKFGDKFDYKLRYNNHIPTQETGKTGLMVSEFSLVDPFAGLEKGLRPVLNGFVQVQEGYEGKYNITYTINGTAYTKEEIEQQGLKLKDVTKISIATDKDRLASGDHRDFILPMMIPELDAKIKDGKVVYIGTDGKEHELGDADKFFNLKSLVDPSAEMAFENRLKILTQLLSILKRTVSSDYSKNSLMPMVRKSRKTGLK</sequence>
<dbReference type="RefSeq" id="WP_131750031.1">
    <property type="nucleotide sequence ID" value="NZ_CAACYI010000004.1"/>
</dbReference>
<organism evidence="1 2">
    <name type="scientific">Urinicoccus massiliensis</name>
    <dbReference type="NCBI Taxonomy" id="1723382"/>
    <lineage>
        <taxon>Bacteria</taxon>
        <taxon>Bacillati</taxon>
        <taxon>Bacillota</taxon>
        <taxon>Tissierellia</taxon>
        <taxon>Tissierellales</taxon>
        <taxon>Peptoniphilaceae</taxon>
        <taxon>Urinicoccus</taxon>
    </lineage>
</organism>
<dbReference type="AlphaFoldDB" id="A0A8H2QZ70"/>
<proteinExistence type="predicted"/>
<gene>
    <name evidence="1" type="ORF">NCTC13150_02052</name>
</gene>
<name>A0A8H2QZ70_9FIRM</name>
<reference evidence="1 2" key="1">
    <citation type="submission" date="2019-02" db="EMBL/GenBank/DDBJ databases">
        <authorList>
            <consortium name="Pathogen Informatics"/>
        </authorList>
    </citation>
    <scope>NUCLEOTIDE SEQUENCE [LARGE SCALE GENOMIC DNA]</scope>
    <source>
        <strain evidence="1 2">3012STDY7089603</strain>
    </source>
</reference>
<dbReference type="EMBL" id="CAACYI010000004">
    <property type="protein sequence ID" value="VFB17459.1"/>
    <property type="molecule type" value="Genomic_DNA"/>
</dbReference>
<accession>A0A8H2QZ70</accession>
<keyword evidence="2" id="KW-1185">Reference proteome</keyword>
<evidence type="ECO:0000313" key="1">
    <source>
        <dbReference type="EMBL" id="VFB17459.1"/>
    </source>
</evidence>
<comment type="caution">
    <text evidence="1">The sequence shown here is derived from an EMBL/GenBank/DDBJ whole genome shotgun (WGS) entry which is preliminary data.</text>
</comment>